<reference evidence="1 2" key="1">
    <citation type="submission" date="2021-06" db="EMBL/GenBank/DDBJ databases">
        <title>Caerostris extrusa draft genome.</title>
        <authorList>
            <person name="Kono N."/>
            <person name="Arakawa K."/>
        </authorList>
    </citation>
    <scope>NUCLEOTIDE SEQUENCE [LARGE SCALE GENOMIC DNA]</scope>
</reference>
<accession>A0AAV4VWL5</accession>
<protein>
    <recommendedName>
        <fullName evidence="3">Transposase</fullName>
    </recommendedName>
</protein>
<proteinExistence type="predicted"/>
<dbReference type="Proteomes" id="UP001054945">
    <property type="component" value="Unassembled WGS sequence"/>
</dbReference>
<organism evidence="1 2">
    <name type="scientific">Caerostris extrusa</name>
    <name type="common">Bark spider</name>
    <name type="synonym">Caerostris bankana</name>
    <dbReference type="NCBI Taxonomy" id="172846"/>
    <lineage>
        <taxon>Eukaryota</taxon>
        <taxon>Metazoa</taxon>
        <taxon>Ecdysozoa</taxon>
        <taxon>Arthropoda</taxon>
        <taxon>Chelicerata</taxon>
        <taxon>Arachnida</taxon>
        <taxon>Araneae</taxon>
        <taxon>Araneomorphae</taxon>
        <taxon>Entelegynae</taxon>
        <taxon>Araneoidea</taxon>
        <taxon>Araneidae</taxon>
        <taxon>Caerostris</taxon>
    </lineage>
</organism>
<evidence type="ECO:0000313" key="2">
    <source>
        <dbReference type="Proteomes" id="UP001054945"/>
    </source>
</evidence>
<gene>
    <name evidence="1" type="ORF">CEXT_350721</name>
</gene>
<sequence length="146" mass="16783">MVLDWYERVWFQHDGAPPHKAEEARTVRYPHDYIPRYTFIPHKSNQNIAPSKTRNRIQNPTNQITGLELALATTKRVTEPSRHKHLHGQNKCHKIVNTSSWVGKRVAVIHKDRIDTTLLYLAAPPPFRGASAHARVFKKHLAIDTG</sequence>
<dbReference type="EMBL" id="BPLR01015191">
    <property type="protein sequence ID" value="GIY74255.1"/>
    <property type="molecule type" value="Genomic_DNA"/>
</dbReference>
<name>A0AAV4VWL5_CAEEX</name>
<evidence type="ECO:0000313" key="1">
    <source>
        <dbReference type="EMBL" id="GIY74255.1"/>
    </source>
</evidence>
<evidence type="ECO:0008006" key="3">
    <source>
        <dbReference type="Google" id="ProtNLM"/>
    </source>
</evidence>
<comment type="caution">
    <text evidence="1">The sequence shown here is derived from an EMBL/GenBank/DDBJ whole genome shotgun (WGS) entry which is preliminary data.</text>
</comment>
<dbReference type="AlphaFoldDB" id="A0AAV4VWL5"/>
<keyword evidence="2" id="KW-1185">Reference proteome</keyword>